<feature type="transmembrane region" description="Helical" evidence="1">
    <location>
        <begin position="12"/>
        <end position="32"/>
    </location>
</feature>
<dbReference type="Pfam" id="PF04286">
    <property type="entry name" value="DUF445"/>
    <property type="match status" value="1"/>
</dbReference>
<gene>
    <name evidence="2" type="ORF">JIN84_08380</name>
</gene>
<dbReference type="RefSeq" id="WP_200350589.1">
    <property type="nucleotide sequence ID" value="NZ_BAABHZ010000008.1"/>
</dbReference>
<evidence type="ECO:0000313" key="2">
    <source>
        <dbReference type="EMBL" id="MBK1815629.1"/>
    </source>
</evidence>
<evidence type="ECO:0000256" key="1">
    <source>
        <dbReference type="SAM" id="Phobius"/>
    </source>
</evidence>
<organism evidence="2 3">
    <name type="scientific">Luteolibacter yonseiensis</name>
    <dbReference type="NCBI Taxonomy" id="1144680"/>
    <lineage>
        <taxon>Bacteria</taxon>
        <taxon>Pseudomonadati</taxon>
        <taxon>Verrucomicrobiota</taxon>
        <taxon>Verrucomicrobiia</taxon>
        <taxon>Verrucomicrobiales</taxon>
        <taxon>Verrucomicrobiaceae</taxon>
        <taxon>Luteolibacter</taxon>
    </lineage>
</organism>
<keyword evidence="3" id="KW-1185">Reference proteome</keyword>
<dbReference type="GO" id="GO:0005886">
    <property type="term" value="C:plasma membrane"/>
    <property type="evidence" value="ECO:0007669"/>
    <property type="project" value="TreeGrafter"/>
</dbReference>
<dbReference type="InterPro" id="IPR007383">
    <property type="entry name" value="DUF445"/>
</dbReference>
<dbReference type="EMBL" id="JAENIK010000009">
    <property type="protein sequence ID" value="MBK1815629.1"/>
    <property type="molecule type" value="Genomic_DNA"/>
</dbReference>
<accession>A0A934R5P3</accession>
<keyword evidence="1" id="KW-0812">Transmembrane</keyword>
<protein>
    <submittedName>
        <fullName evidence="2">DUF445 domain-containing protein</fullName>
    </submittedName>
</protein>
<sequence>MPTEKSAELRKMQRIATAAVAVAFAVLISTLFMPDVVWVGYLRAFSEAAVIGGLADWFAVTALFRHPLGLPIPHTRILPRGKNRIARSLSHFVVSNFLSREVVERELTKMDLSARGAEWITTKADELSARATKYLPRFLNALDDEDITRFLETQFIDRIRNIPIAPVAGKLIELLTSGDKHERIVDDLLALSGESMAENRDMLTNLIRKEIPMPDSFSVPGIPISLPMGSVKDKLAGLIAEEAMKRILRTIGEVRENPDHEIRIRIQERIARLAADLKESPDMLLRGEEIKQEFLANPNVSTYAARIWTEIKNAIEEDAARPDGQIRQQIANGLRRAAAQVSGDEAIREKFNTGIRVTVLHIISDNTPQVSRIIEETVARWDGAELAHKLELEVGRDLQFVRLNGTLVGGLLGVMLHFVTSLF</sequence>
<comment type="caution">
    <text evidence="2">The sequence shown here is derived from an EMBL/GenBank/DDBJ whole genome shotgun (WGS) entry which is preliminary data.</text>
</comment>
<evidence type="ECO:0000313" key="3">
    <source>
        <dbReference type="Proteomes" id="UP000600139"/>
    </source>
</evidence>
<dbReference type="PANTHER" id="PTHR38442:SF1">
    <property type="entry name" value="INNER MEMBRANE PROTEIN"/>
    <property type="match status" value="1"/>
</dbReference>
<proteinExistence type="predicted"/>
<keyword evidence="1" id="KW-0472">Membrane</keyword>
<name>A0A934R5P3_9BACT</name>
<dbReference type="Proteomes" id="UP000600139">
    <property type="component" value="Unassembled WGS sequence"/>
</dbReference>
<reference evidence="2" key="1">
    <citation type="submission" date="2021-01" db="EMBL/GenBank/DDBJ databases">
        <title>Modified the classification status of verrucomicrobia.</title>
        <authorList>
            <person name="Feng X."/>
        </authorList>
    </citation>
    <scope>NUCLEOTIDE SEQUENCE</scope>
    <source>
        <strain evidence="2">JCM 18052</strain>
    </source>
</reference>
<dbReference type="PANTHER" id="PTHR38442">
    <property type="entry name" value="INNER MEMBRANE PROTEIN-RELATED"/>
    <property type="match status" value="1"/>
</dbReference>
<dbReference type="AlphaFoldDB" id="A0A934R5P3"/>
<keyword evidence="1" id="KW-1133">Transmembrane helix</keyword>